<organism evidence="1">
    <name type="scientific">Salmonella enterica subsp. enterica serovar Havana</name>
    <dbReference type="NCBI Taxonomy" id="179997"/>
    <lineage>
        <taxon>Bacteria</taxon>
        <taxon>Pseudomonadati</taxon>
        <taxon>Pseudomonadota</taxon>
        <taxon>Gammaproteobacteria</taxon>
        <taxon>Enterobacterales</taxon>
        <taxon>Enterobacteriaceae</taxon>
        <taxon>Salmonella</taxon>
    </lineage>
</organism>
<evidence type="ECO:0000313" key="3">
    <source>
        <dbReference type="EMBL" id="HAE1514443.1"/>
    </source>
</evidence>
<accession>A0A3V3U0R2</accession>
<evidence type="ECO:0000313" key="1">
    <source>
        <dbReference type="EMBL" id="EBV2395096.1"/>
    </source>
</evidence>
<reference evidence="3" key="4">
    <citation type="submission" date="2019-10" db="EMBL/GenBank/DDBJ databases">
        <authorList>
            <consortium name="NCBI Pathogen Detection Project"/>
        </authorList>
    </citation>
    <scope>NUCLEOTIDE SEQUENCE</scope>
    <source>
        <strain evidence="3">Salmonella enterica</strain>
    </source>
</reference>
<dbReference type="Pfam" id="PF13289">
    <property type="entry name" value="SIR2_2"/>
    <property type="match status" value="1"/>
</dbReference>
<name>A0A3V3U0R2_SALET</name>
<dbReference type="InterPro" id="IPR029035">
    <property type="entry name" value="DHS-like_NAD/FAD-binding_dom"/>
</dbReference>
<dbReference type="AlphaFoldDB" id="A0A3V3U0R2"/>
<dbReference type="EMBL" id="AAHEPM010000003">
    <property type="protein sequence ID" value="EBV2395096.1"/>
    <property type="molecule type" value="Genomic_DNA"/>
</dbReference>
<dbReference type="Gene3D" id="3.40.50.1220">
    <property type="entry name" value="TPP-binding domain"/>
    <property type="match status" value="1"/>
</dbReference>
<reference evidence="2" key="3">
    <citation type="submission" date="2019-01" db="EMBL/GenBank/DDBJ databases">
        <authorList>
            <consortium name="GenomeTrakr network: Whole genome sequencing for foodborne pathogen traceback"/>
        </authorList>
    </citation>
    <scope>NUCLEOTIDE SEQUENCE</scope>
    <source>
        <strain evidence="2">FSIS31901437</strain>
    </source>
</reference>
<comment type="caution">
    <text evidence="1">The sequence shown here is derived from an EMBL/GenBank/DDBJ whole genome shotgun (WGS) entry which is preliminary data.</text>
</comment>
<reference evidence="1" key="2">
    <citation type="submission" date="2018-06" db="EMBL/GenBank/DDBJ databases">
        <authorList>
            <person name="Ashton P.M."/>
            <person name="Dallman T."/>
            <person name="Nair S."/>
            <person name="De Pinna E."/>
            <person name="Peters T."/>
            <person name="Grant K."/>
        </authorList>
    </citation>
    <scope>NUCLEOTIDE SEQUENCE</scope>
    <source>
        <strain evidence="1">288881</strain>
    </source>
</reference>
<evidence type="ECO:0000313" key="2">
    <source>
        <dbReference type="EMBL" id="ECA8539191.1"/>
    </source>
</evidence>
<dbReference type="EMBL" id="AAHVRM010000021">
    <property type="protein sequence ID" value="ECA8539191.1"/>
    <property type="molecule type" value="Genomic_DNA"/>
</dbReference>
<protein>
    <submittedName>
        <fullName evidence="1">Uncharacterized protein</fullName>
    </submittedName>
</protein>
<dbReference type="EMBL" id="DAAQZM010000002">
    <property type="protein sequence ID" value="HAE1514443.1"/>
    <property type="molecule type" value="Genomic_DNA"/>
</dbReference>
<dbReference type="RefSeq" id="WP_039517335.1">
    <property type="nucleotide sequence ID" value="NZ_JAELUT010000008.1"/>
</dbReference>
<dbReference type="SUPFAM" id="SSF52467">
    <property type="entry name" value="DHS-like NAD/FAD-binding domain"/>
    <property type="match status" value="1"/>
</dbReference>
<sequence length="1263" mass="146699">MQFITNGPDIPDSLLQAHEDGKVVFFCGAGISYPAGLPGFGDLVDKIYQKIGEKRNALEEAAYKAYQYDTTLELLERRIVGNKQTVRQALAQILKPKIRRENALTTHNALLQLSQDQAGRIRLVTTNFDHLFDIAAKNMKKKLTSYLAPMLPVPKNSRWNGVVYLHGILPHDKKNHTELNRLVVTSGDFGCAYLTERWAARFVSELFRNYVVCFIGYSINDPVLRYMMDALAADRMLGEYTPQAYAFADYKTNEESTTADIWEAKGVIPVLYKTTKKHELLHETLKIWGEIYNNGSMGKERIVAQYVIAHPSTSTQEDNFVGRVLWALSDNSGKPAKRLAEMNPAPTLSWLWEFEKKSYRYPDLPRFNTPAHSEFDPNLQFSLINRPSSYKLSPRMSLASFGGEFCQWDSVMGYICLWLIKHIGNVDLIIWLAKQGGKLHPQLSNLISNRLSEIERLERNKEDQSLTRIKQQGLHAIPSQNLRAIWRLFLAGRIGTNTFAYENNYWIDQFQHGNFNMACRLALRKILAPTLILQQPFQLNFNRSSSNEENIAQSVRHELNISTDLYWLQDLEKKSIWKEILPSLFDDLQQLLLDAMDLQFELNDNSISASDRSFWDLPSITPHWQNRGYRNWVKLIELLRDSWLQIYEIDKNKAKKLALNWWLFPYPVFKRLAIFSASYNDCIDAKEWVKLLLTQNGYWLWAIDTHREVCRLFVLQGKTLTAIDQRKLENAITLGYSQELFKISIDENEWENIVERNIWLFLSKLQVSGVKLNINAQDKLDLLSEKHPYWKLTENERDEFSHWMSGSGDPDFEEEIITEMVPDTKDGIIIWLRERADNKKSSPFERDNWNEICKQNLPIVACVLRELAMEDIWPCKYWRSGLQAWCDKDLIQESWQEIGLLLLNIPDDLFPEIQHSLAQWLEKISTGMSELNDAYTKYCQRIIDFSYDEIDDYKSIIQAINHPVGNITQALINIWLNGKPHDNEGIPDKFKVFFTKLCDTHNISFRNSRVILASNLIPLFRVDTNWAKKHLLPLFIWDSNFLEAKSVWPGFLWTPRLYAPLLAAFKQAFLKTAEHYQDLGDTDAKKQYTIFLTYAALEPTKDYVLDDYQKAFRNLPSESLVISTNTLVDAIESSGEQYSEYWDNCIKIFLKKIWPKSQNLRTPGISENLVQLCIAGQDRFQDIFDTVKPWIIPFEWPHYTLKKLYESGIPNKFPSQTLELMGLIMDNQRGCAEQIELCLADIIKAKAILINNPQYKRLVEFKK</sequence>
<proteinExistence type="predicted"/>
<dbReference type="NCBIfam" id="NF041818">
    <property type="entry name" value="Dsr1"/>
    <property type="match status" value="1"/>
</dbReference>
<gene>
    <name evidence="1" type="ORF">DN323_05610</name>
    <name evidence="2" type="ORF">EQ863_19095</name>
    <name evidence="3" type="ORF">G2992_11555</name>
</gene>
<reference evidence="3" key="1">
    <citation type="journal article" date="2018" name="Genome Biol.">
        <title>SKESA: strategic k-mer extension for scrupulous assemblies.</title>
        <authorList>
            <person name="Souvorov A."/>
            <person name="Agarwala R."/>
            <person name="Lipman D.J."/>
        </authorList>
    </citation>
    <scope>NUCLEOTIDE SEQUENCE</scope>
    <source>
        <strain evidence="3">Salmonella enterica</strain>
    </source>
</reference>